<dbReference type="EMBL" id="GG745396">
    <property type="protein sequence ID" value="KNE73355.1"/>
    <property type="molecule type" value="Genomic_DNA"/>
</dbReference>
<dbReference type="PANTHER" id="PTHR11799">
    <property type="entry name" value="PARAOXONASE"/>
    <property type="match status" value="1"/>
</dbReference>
<dbReference type="Proteomes" id="UP000054350">
    <property type="component" value="Unassembled WGS sequence"/>
</dbReference>
<evidence type="ECO:0000256" key="1">
    <source>
        <dbReference type="SAM" id="MobiDB-lite"/>
    </source>
</evidence>
<dbReference type="InterPro" id="IPR051288">
    <property type="entry name" value="Serum_paraoxonase/arylesterase"/>
</dbReference>
<evidence type="ECO:0000313" key="4">
    <source>
        <dbReference type="EMBL" id="KNE73355.1"/>
    </source>
</evidence>
<dbReference type="InterPro" id="IPR011042">
    <property type="entry name" value="6-blade_b-propeller_TolB-like"/>
</dbReference>
<protein>
    <recommendedName>
        <fullName evidence="3">SMP-30/Gluconolactonase/LRE-like region domain-containing protein</fullName>
    </recommendedName>
</protein>
<feature type="chain" id="PRO_5005548334" description="SMP-30/Gluconolactonase/LRE-like region domain-containing protein" evidence="2">
    <location>
        <begin position="26"/>
        <end position="447"/>
    </location>
</feature>
<dbReference type="eggNOG" id="ENOG502QUCT">
    <property type="taxonomic scope" value="Eukaryota"/>
</dbReference>
<evidence type="ECO:0000256" key="2">
    <source>
        <dbReference type="SAM" id="SignalP"/>
    </source>
</evidence>
<feature type="domain" description="SMP-30/Gluconolactonase/LRE-like region" evidence="3">
    <location>
        <begin position="223"/>
        <end position="323"/>
    </location>
</feature>
<dbReference type="PANTHER" id="PTHR11799:SF12">
    <property type="entry name" value="PARAOXONASE-RELATED"/>
    <property type="match status" value="1"/>
</dbReference>
<dbReference type="InterPro" id="IPR013658">
    <property type="entry name" value="SGL"/>
</dbReference>
<reference evidence="5" key="2">
    <citation type="submission" date="2009-11" db="EMBL/GenBank/DDBJ databases">
        <title>The Genome Sequence of Allomyces macrogynus strain ATCC 38327.</title>
        <authorList>
            <consortium name="The Broad Institute Genome Sequencing Platform"/>
            <person name="Russ C."/>
            <person name="Cuomo C."/>
            <person name="Shea T."/>
            <person name="Young S.K."/>
            <person name="Zeng Q."/>
            <person name="Koehrsen M."/>
            <person name="Haas B."/>
            <person name="Borodovsky M."/>
            <person name="Guigo R."/>
            <person name="Alvarado L."/>
            <person name="Berlin A."/>
            <person name="Borenstein D."/>
            <person name="Chen Z."/>
            <person name="Engels R."/>
            <person name="Freedman E."/>
            <person name="Gellesch M."/>
            <person name="Goldberg J."/>
            <person name="Griggs A."/>
            <person name="Gujja S."/>
            <person name="Heiman D."/>
            <person name="Hepburn T."/>
            <person name="Howarth C."/>
            <person name="Jen D."/>
            <person name="Larson L."/>
            <person name="Lewis B."/>
            <person name="Mehta T."/>
            <person name="Park D."/>
            <person name="Pearson M."/>
            <person name="Roberts A."/>
            <person name="Saif S."/>
            <person name="Shenoy N."/>
            <person name="Sisk P."/>
            <person name="Stolte C."/>
            <person name="Sykes S."/>
            <person name="Walk T."/>
            <person name="White J."/>
            <person name="Yandava C."/>
            <person name="Burger G."/>
            <person name="Gray M.W."/>
            <person name="Holland P.W.H."/>
            <person name="King N."/>
            <person name="Lang F.B.F."/>
            <person name="Roger A.J."/>
            <person name="Ruiz-Trillo I."/>
            <person name="Lander E."/>
            <person name="Nusbaum C."/>
        </authorList>
    </citation>
    <scope>NUCLEOTIDE SEQUENCE [LARGE SCALE GENOMIC DNA]</scope>
    <source>
        <strain evidence="5">ATCC 38327</strain>
    </source>
</reference>
<dbReference type="OrthoDB" id="5307922at2759"/>
<dbReference type="VEuPathDB" id="FungiDB:AMAG_17506"/>
<evidence type="ECO:0000259" key="3">
    <source>
        <dbReference type="Pfam" id="PF08450"/>
    </source>
</evidence>
<name>A0A0L0TF74_ALLM3</name>
<keyword evidence="5" id="KW-1185">Reference proteome</keyword>
<keyword evidence="2" id="KW-0732">Signal</keyword>
<reference evidence="4 5" key="1">
    <citation type="submission" date="2009-11" db="EMBL/GenBank/DDBJ databases">
        <title>Annotation of Allomyces macrogynus ATCC 38327.</title>
        <authorList>
            <consortium name="The Broad Institute Genome Sequencing Platform"/>
            <person name="Russ C."/>
            <person name="Cuomo C."/>
            <person name="Burger G."/>
            <person name="Gray M.W."/>
            <person name="Holland P.W.H."/>
            <person name="King N."/>
            <person name="Lang F.B.F."/>
            <person name="Roger A.J."/>
            <person name="Ruiz-Trillo I."/>
            <person name="Young S.K."/>
            <person name="Zeng Q."/>
            <person name="Gargeya S."/>
            <person name="Fitzgerald M."/>
            <person name="Haas B."/>
            <person name="Abouelleil A."/>
            <person name="Alvarado L."/>
            <person name="Arachchi H.M."/>
            <person name="Berlin A."/>
            <person name="Chapman S.B."/>
            <person name="Gearin G."/>
            <person name="Goldberg J."/>
            <person name="Griggs A."/>
            <person name="Gujja S."/>
            <person name="Hansen M."/>
            <person name="Heiman D."/>
            <person name="Howarth C."/>
            <person name="Larimer J."/>
            <person name="Lui A."/>
            <person name="MacDonald P.J.P."/>
            <person name="McCowen C."/>
            <person name="Montmayeur A."/>
            <person name="Murphy C."/>
            <person name="Neiman D."/>
            <person name="Pearson M."/>
            <person name="Priest M."/>
            <person name="Roberts A."/>
            <person name="Saif S."/>
            <person name="Shea T."/>
            <person name="Sisk P."/>
            <person name="Stolte C."/>
            <person name="Sykes S."/>
            <person name="Wortman J."/>
            <person name="Nusbaum C."/>
            <person name="Birren B."/>
        </authorList>
    </citation>
    <scope>NUCLEOTIDE SEQUENCE [LARGE SCALE GENOMIC DNA]</scope>
    <source>
        <strain evidence="4 5">ATCC 38327</strain>
    </source>
</reference>
<dbReference type="Gene3D" id="2.120.10.30">
    <property type="entry name" value="TolB, C-terminal domain"/>
    <property type="match status" value="1"/>
</dbReference>
<feature type="compositionally biased region" description="Low complexity" evidence="1">
    <location>
        <begin position="330"/>
        <end position="344"/>
    </location>
</feature>
<feature type="region of interest" description="Disordered" evidence="1">
    <location>
        <begin position="319"/>
        <end position="351"/>
    </location>
</feature>
<proteinExistence type="predicted"/>
<feature type="signal peptide" evidence="2">
    <location>
        <begin position="1"/>
        <end position="25"/>
    </location>
</feature>
<accession>A0A0L0TF74</accession>
<dbReference type="Pfam" id="PF08450">
    <property type="entry name" value="SGL"/>
    <property type="match status" value="1"/>
</dbReference>
<dbReference type="AlphaFoldDB" id="A0A0L0TF74"/>
<sequence length="447" mass="48618">MAGTALKSCALFTALFIAALAVVAALYWPAIQRTSELWFPTRVAKNLDQCTYLDKNLFGCEDIVVHGKYAYLACADQQARTGFWPPLGFLDKSTDTTMKDQVLVYDFEEQTLTPLVVRGYNGDFSLHGLSVIDHHVKKNKVTLHLVNHKRSGSCIDIFDHRVGTNELLYGETVCDPLIRSPDAIIPVSRNSFYITNYLSIGPNVTKMDIVLDMALARPTSDLVFRTEDGQIKMVRNGIKGANGLALTANKDQLWMTESLSGELWIFDIQADGSLRESEKRITLSFFPDNVHMVPETGAMVVSGPGGMLNAARADGYQFRYQPDANPPSSKPTSSKTSSKPAAAASKKKDALPLGPGVPSVVAIVTNATSHYDQFYGQKYVPREVFVDPKGNYLFAASVAAVHWPSQTVLLGGPMMKGVVKCPWPAGAEKAPVAGGKKAPAAGDKNKL</sequence>
<evidence type="ECO:0000313" key="5">
    <source>
        <dbReference type="Proteomes" id="UP000054350"/>
    </source>
</evidence>
<dbReference type="SUPFAM" id="SSF63829">
    <property type="entry name" value="Calcium-dependent phosphotriesterase"/>
    <property type="match status" value="1"/>
</dbReference>
<organism evidence="4 5">
    <name type="scientific">Allomyces macrogynus (strain ATCC 38327)</name>
    <name type="common">Allomyces javanicus var. macrogynus</name>
    <dbReference type="NCBI Taxonomy" id="578462"/>
    <lineage>
        <taxon>Eukaryota</taxon>
        <taxon>Fungi</taxon>
        <taxon>Fungi incertae sedis</taxon>
        <taxon>Blastocladiomycota</taxon>
        <taxon>Blastocladiomycetes</taxon>
        <taxon>Blastocladiales</taxon>
        <taxon>Blastocladiaceae</taxon>
        <taxon>Allomyces</taxon>
    </lineage>
</organism>
<gene>
    <name evidence="4" type="ORF">AMAG_17506</name>
</gene>